<name>A0ABW3MBB5_9PSEU</name>
<reference evidence="2" key="1">
    <citation type="journal article" date="2019" name="Int. J. Syst. Evol. Microbiol.">
        <title>The Global Catalogue of Microorganisms (GCM) 10K type strain sequencing project: providing services to taxonomists for standard genome sequencing and annotation.</title>
        <authorList>
            <consortium name="The Broad Institute Genomics Platform"/>
            <consortium name="The Broad Institute Genome Sequencing Center for Infectious Disease"/>
            <person name="Wu L."/>
            <person name="Ma J."/>
        </authorList>
    </citation>
    <scope>NUCLEOTIDE SEQUENCE [LARGE SCALE GENOMIC DNA]</scope>
    <source>
        <strain evidence="2">JCM 31486</strain>
    </source>
</reference>
<accession>A0ABW3MBB5</accession>
<feature type="non-terminal residue" evidence="1">
    <location>
        <position position="1"/>
    </location>
</feature>
<organism evidence="1 2">
    <name type="scientific">Kibdelosporangium lantanae</name>
    <dbReference type="NCBI Taxonomy" id="1497396"/>
    <lineage>
        <taxon>Bacteria</taxon>
        <taxon>Bacillati</taxon>
        <taxon>Actinomycetota</taxon>
        <taxon>Actinomycetes</taxon>
        <taxon>Pseudonocardiales</taxon>
        <taxon>Pseudonocardiaceae</taxon>
        <taxon>Kibdelosporangium</taxon>
    </lineage>
</organism>
<evidence type="ECO:0000313" key="1">
    <source>
        <dbReference type="EMBL" id="MFD1047837.1"/>
    </source>
</evidence>
<sequence length="85" mass="9971">DITPLDTVADAEARRQGWKRADRARTFRIVHWDYRADMLDGYDYDIGRILIKEATAAGEAELTATLEAWHLRPEQFLYPWYTDDP</sequence>
<gene>
    <name evidence="1" type="ORF">ACFQ1S_21010</name>
</gene>
<dbReference type="Proteomes" id="UP001597045">
    <property type="component" value="Unassembled WGS sequence"/>
</dbReference>
<dbReference type="EMBL" id="JBHTIS010001273">
    <property type="protein sequence ID" value="MFD1047837.1"/>
    <property type="molecule type" value="Genomic_DNA"/>
</dbReference>
<keyword evidence="2" id="KW-1185">Reference proteome</keyword>
<comment type="caution">
    <text evidence="1">The sequence shown here is derived from an EMBL/GenBank/DDBJ whole genome shotgun (WGS) entry which is preliminary data.</text>
</comment>
<evidence type="ECO:0000313" key="2">
    <source>
        <dbReference type="Proteomes" id="UP001597045"/>
    </source>
</evidence>
<proteinExistence type="predicted"/>
<protein>
    <submittedName>
        <fullName evidence="1">Uncharacterized protein</fullName>
    </submittedName>
</protein>